<protein>
    <submittedName>
        <fullName evidence="3">Unnamed protein product</fullName>
    </submittedName>
</protein>
<accession>A0A9W7D646</accession>
<gene>
    <name evidence="3" type="ORF">Pfra01_002212500</name>
</gene>
<reference evidence="3" key="1">
    <citation type="submission" date="2023-04" db="EMBL/GenBank/DDBJ databases">
        <title>Phytophthora fragariaefolia NBRC 109709.</title>
        <authorList>
            <person name="Ichikawa N."/>
            <person name="Sato H."/>
            <person name="Tonouchi N."/>
        </authorList>
    </citation>
    <scope>NUCLEOTIDE SEQUENCE</scope>
    <source>
        <strain evidence="3">NBRC 109709</strain>
    </source>
</reference>
<feature type="chain" id="PRO_5040768704" evidence="2">
    <location>
        <begin position="21"/>
        <end position="138"/>
    </location>
</feature>
<evidence type="ECO:0000256" key="1">
    <source>
        <dbReference type="ARBA" id="ARBA00038101"/>
    </source>
</evidence>
<dbReference type="Gene3D" id="1.25.40.10">
    <property type="entry name" value="Tetratricopeptide repeat domain"/>
    <property type="match status" value="1"/>
</dbReference>
<dbReference type="InterPro" id="IPR050767">
    <property type="entry name" value="Sel1_AlgK"/>
</dbReference>
<evidence type="ECO:0000256" key="2">
    <source>
        <dbReference type="SAM" id="SignalP"/>
    </source>
</evidence>
<dbReference type="InterPro" id="IPR011990">
    <property type="entry name" value="TPR-like_helical_dom_sf"/>
</dbReference>
<dbReference type="Proteomes" id="UP001165121">
    <property type="component" value="Unassembled WGS sequence"/>
</dbReference>
<dbReference type="Pfam" id="PF08238">
    <property type="entry name" value="Sel1"/>
    <property type="match status" value="2"/>
</dbReference>
<dbReference type="SUPFAM" id="SSF81901">
    <property type="entry name" value="HCP-like"/>
    <property type="match status" value="1"/>
</dbReference>
<keyword evidence="2" id="KW-0732">Signal</keyword>
<dbReference type="InterPro" id="IPR006597">
    <property type="entry name" value="Sel1-like"/>
</dbReference>
<dbReference type="PANTHER" id="PTHR11102:SF160">
    <property type="entry name" value="ERAD-ASSOCIATED E3 UBIQUITIN-PROTEIN LIGASE COMPONENT HRD3"/>
    <property type="match status" value="1"/>
</dbReference>
<keyword evidence="4" id="KW-1185">Reference proteome</keyword>
<dbReference type="EMBL" id="BSXT01003285">
    <property type="protein sequence ID" value="GMF53480.1"/>
    <property type="molecule type" value="Genomic_DNA"/>
</dbReference>
<feature type="signal peptide" evidence="2">
    <location>
        <begin position="1"/>
        <end position="20"/>
    </location>
</feature>
<dbReference type="PANTHER" id="PTHR11102">
    <property type="entry name" value="SEL-1-LIKE PROTEIN"/>
    <property type="match status" value="1"/>
</dbReference>
<comment type="similarity">
    <text evidence="1">Belongs to the sel-1 family.</text>
</comment>
<sequence>MTRITLVLFVLATAAHCISSASVSLVRDDLKEVATPRGSSIDASAMQTILHGVQQEHPESLYLLAMMKYYGHGVDQNAVAAVTLLGRAAERGHRDAEFALGVMYGQGEGVPRSDSLSASWLAKSAARGHVDAKWMLAT</sequence>
<dbReference type="AlphaFoldDB" id="A0A9W7D646"/>
<proteinExistence type="inferred from homology"/>
<dbReference type="OrthoDB" id="272077at2759"/>
<name>A0A9W7D646_9STRA</name>
<evidence type="ECO:0000313" key="3">
    <source>
        <dbReference type="EMBL" id="GMF53480.1"/>
    </source>
</evidence>
<comment type="caution">
    <text evidence="3">The sequence shown here is derived from an EMBL/GenBank/DDBJ whole genome shotgun (WGS) entry which is preliminary data.</text>
</comment>
<dbReference type="SMART" id="SM00671">
    <property type="entry name" value="SEL1"/>
    <property type="match status" value="2"/>
</dbReference>
<evidence type="ECO:0000313" key="4">
    <source>
        <dbReference type="Proteomes" id="UP001165121"/>
    </source>
</evidence>
<organism evidence="3 4">
    <name type="scientific">Phytophthora fragariaefolia</name>
    <dbReference type="NCBI Taxonomy" id="1490495"/>
    <lineage>
        <taxon>Eukaryota</taxon>
        <taxon>Sar</taxon>
        <taxon>Stramenopiles</taxon>
        <taxon>Oomycota</taxon>
        <taxon>Peronosporomycetes</taxon>
        <taxon>Peronosporales</taxon>
        <taxon>Peronosporaceae</taxon>
        <taxon>Phytophthora</taxon>
    </lineage>
</organism>